<evidence type="ECO:0000313" key="2">
    <source>
        <dbReference type="EMBL" id="ETF02146.1"/>
    </source>
</evidence>
<dbReference type="InterPro" id="IPR028992">
    <property type="entry name" value="Hedgehog/Intein_dom"/>
</dbReference>
<keyword evidence="3" id="KW-1185">Reference proteome</keyword>
<dbReference type="RefSeq" id="WP_024006058.1">
    <property type="nucleotide sequence ID" value="NZ_KI650980.1"/>
</dbReference>
<reference evidence="2 3" key="1">
    <citation type="journal article" date="2014" name="Genome Announc.">
        <title>Draft Genome Sequence of Advenella kashmirensis Strain W13003, a Polycyclic Aromatic Hydrocarbon-Degrading Bacterium.</title>
        <authorList>
            <person name="Wang X."/>
            <person name="Jin D."/>
            <person name="Zhou L."/>
            <person name="Wu L."/>
            <person name="An W."/>
            <person name="Zhao L."/>
        </authorList>
    </citation>
    <scope>NUCLEOTIDE SEQUENCE [LARGE SCALE GENOMIC DNA]</scope>
    <source>
        <strain evidence="2 3">W13003</strain>
    </source>
</reference>
<evidence type="ECO:0000259" key="1">
    <source>
        <dbReference type="Pfam" id="PF13403"/>
    </source>
</evidence>
<evidence type="ECO:0000313" key="3">
    <source>
        <dbReference type="Proteomes" id="UP000018733"/>
    </source>
</evidence>
<accession>V8QQB2</accession>
<protein>
    <recommendedName>
        <fullName evidence="1">Hedgehog/Intein (Hint) domain-containing protein</fullName>
    </recommendedName>
</protein>
<dbReference type="STRING" id="1424334.W822_15535"/>
<dbReference type="PATRIC" id="fig|1424334.3.peg.3123"/>
<dbReference type="EMBL" id="AYXT01000010">
    <property type="protein sequence ID" value="ETF02146.1"/>
    <property type="molecule type" value="Genomic_DNA"/>
</dbReference>
<dbReference type="eggNOG" id="COG3210">
    <property type="taxonomic scope" value="Bacteria"/>
</dbReference>
<dbReference type="HOGENOM" id="CLU_076822_0_0_4"/>
<dbReference type="Proteomes" id="UP000018733">
    <property type="component" value="Unassembled WGS sequence"/>
</dbReference>
<comment type="caution">
    <text evidence="2">The sequence shown here is derived from an EMBL/GenBank/DDBJ whole genome shotgun (WGS) entry which is preliminary data.</text>
</comment>
<dbReference type="AlphaFoldDB" id="V8QQB2"/>
<dbReference type="SUPFAM" id="SSF51294">
    <property type="entry name" value="Hedgehog/intein (Hint) domain"/>
    <property type="match status" value="1"/>
</dbReference>
<dbReference type="Pfam" id="PF13403">
    <property type="entry name" value="Hint_2"/>
    <property type="match status" value="1"/>
</dbReference>
<dbReference type="Gene3D" id="2.170.16.10">
    <property type="entry name" value="Hedgehog/Intein (Hint) domain"/>
    <property type="match status" value="1"/>
</dbReference>
<gene>
    <name evidence="2" type="ORF">W822_15535</name>
</gene>
<proteinExistence type="predicted"/>
<name>V8QQB2_9BURK</name>
<organism evidence="2 3">
    <name type="scientific">Advenella kashmirensis W13003</name>
    <dbReference type="NCBI Taxonomy" id="1424334"/>
    <lineage>
        <taxon>Bacteria</taxon>
        <taxon>Pseudomonadati</taxon>
        <taxon>Pseudomonadota</taxon>
        <taxon>Betaproteobacteria</taxon>
        <taxon>Burkholderiales</taxon>
        <taxon>Alcaligenaceae</taxon>
    </lineage>
</organism>
<sequence>MTIDHSDPAFLLHLQPGAEFQVMGASTYEYADGKLSFKDAQGQTVGNFNAPWISSYKFEMEGDTLVVACFLKGTHIATPTGEVKIETLKRGDKVLTASGGVATIKWIGYRTLFKNRIRDKDAKRAFPVLFKKGCIADNVPHRDLVMSPGHHVSFDGNLISAMNLVNGKSIIQLFDMPSFQYFHLELEQFDILLAEGVPAESYVDTGNRDMFQNAHEVAMDPDFGPATGRPDIPGIMVIRKGPVFEAIRAKLLERANWIPVPADMKYVA</sequence>
<dbReference type="InterPro" id="IPR036844">
    <property type="entry name" value="Hint_dom_sf"/>
</dbReference>
<feature type="domain" description="Hedgehog/Intein (Hint)" evidence="1">
    <location>
        <begin position="69"/>
        <end position="205"/>
    </location>
</feature>